<dbReference type="Gene3D" id="2.130.10.10">
    <property type="entry name" value="YVTN repeat-like/Quinoprotein amine dehydrogenase"/>
    <property type="match status" value="2"/>
</dbReference>
<gene>
    <name evidence="6" type="ORF">AMTR_s00002p00265600</name>
</gene>
<dbReference type="GO" id="GO:0000398">
    <property type="term" value="P:mRNA splicing, via spliceosome"/>
    <property type="evidence" value="ECO:0000318"/>
    <property type="project" value="GO_Central"/>
</dbReference>
<evidence type="ECO:0000313" key="7">
    <source>
        <dbReference type="Proteomes" id="UP000017836"/>
    </source>
</evidence>
<dbReference type="GO" id="GO:0017070">
    <property type="term" value="F:U6 snRNA binding"/>
    <property type="evidence" value="ECO:0000318"/>
    <property type="project" value="GO_Central"/>
</dbReference>
<dbReference type="STRING" id="13333.W1P0F9"/>
<feature type="repeat" description="WD" evidence="3">
    <location>
        <begin position="287"/>
        <end position="328"/>
    </location>
</feature>
<dbReference type="CDD" id="cd00200">
    <property type="entry name" value="WD40"/>
    <property type="match status" value="1"/>
</dbReference>
<feature type="repeat" description="WD" evidence="3">
    <location>
        <begin position="371"/>
        <end position="412"/>
    </location>
</feature>
<dbReference type="GO" id="GO:0030621">
    <property type="term" value="F:U4 snRNA binding"/>
    <property type="evidence" value="ECO:0000318"/>
    <property type="project" value="GO_Central"/>
</dbReference>
<name>W1P0F9_AMBTC</name>
<dbReference type="InterPro" id="IPR014906">
    <property type="entry name" value="PRP4-like"/>
</dbReference>
<dbReference type="Gene3D" id="4.10.280.110">
    <property type="entry name" value="Pre-mRNA processing factor 4 domain"/>
    <property type="match status" value="1"/>
</dbReference>
<feature type="repeat" description="WD" evidence="3">
    <location>
        <begin position="456"/>
        <end position="497"/>
    </location>
</feature>
<accession>W1P0F9</accession>
<dbReference type="Proteomes" id="UP000017836">
    <property type="component" value="Unassembled WGS sequence"/>
</dbReference>
<dbReference type="FunFam" id="2.130.10.10:FF:000689">
    <property type="entry name" value="U4/U6 small nuclear ribonucleoprotein PRP4-like protein"/>
    <property type="match status" value="1"/>
</dbReference>
<dbReference type="InterPro" id="IPR036322">
    <property type="entry name" value="WD40_repeat_dom_sf"/>
</dbReference>
<dbReference type="SUPFAM" id="SSF158230">
    <property type="entry name" value="PRP4-like"/>
    <property type="match status" value="1"/>
</dbReference>
<evidence type="ECO:0000256" key="3">
    <source>
        <dbReference type="PROSITE-ProRule" id="PRU00221"/>
    </source>
</evidence>
<dbReference type="InterPro" id="IPR020472">
    <property type="entry name" value="WD40_PAC1"/>
</dbReference>
<dbReference type="OrthoDB" id="540662at2759"/>
<feature type="domain" description="Pre-mRNA processing factor 4 (PRP4)-like" evidence="5">
    <location>
        <begin position="72"/>
        <end position="121"/>
    </location>
</feature>
<evidence type="ECO:0000313" key="6">
    <source>
        <dbReference type="EMBL" id="ERN01423.1"/>
    </source>
</evidence>
<feature type="repeat" description="WD" evidence="3">
    <location>
        <begin position="413"/>
        <end position="455"/>
    </location>
</feature>
<keyword evidence="2" id="KW-0677">Repeat</keyword>
<dbReference type="SMART" id="SM00320">
    <property type="entry name" value="WD40"/>
    <property type="match status" value="7"/>
</dbReference>
<feature type="repeat" description="WD" evidence="3">
    <location>
        <begin position="246"/>
        <end position="278"/>
    </location>
</feature>
<dbReference type="InterPro" id="IPR015943">
    <property type="entry name" value="WD40/YVTN_repeat-like_dom_sf"/>
</dbReference>
<dbReference type="InterPro" id="IPR019775">
    <property type="entry name" value="WD40_repeat_CS"/>
</dbReference>
<evidence type="ECO:0000259" key="5">
    <source>
        <dbReference type="SMART" id="SM00500"/>
    </source>
</evidence>
<sequence>MDSETLQPDPEPASPSSSSPSSSPDRNGPAQPPDPTLEYEISEQSRKAKERHDQAIQDLLLKRRAQALAIPTNDSAVRARLRLLNEPITLFGEREMERRDRLRSIMAKLDAEGHLETLMKAHEEQEMAEKEREDEEPMASYPFYTEGSKDLVDVRLDISKFSFSRASSRLERARRRRGDPDEDEDGELNYALEYASGLTLQCSEIGDDRPLSGCGFSHDGTLLATSAWSGTAKIWSMPQVEKVATLKGHKERATDVAFSPVSNHLATACADRTAILWNSEGSLLQTFKGHLDRLARIAFHPSGKYLGSASFDKTWRLWDINSGVELLLQEGHSRSVYGICFHCDGSLAATCGLDALARIWDLRTGKSILALEGHIKPVLGIDFSPNGYHLATGAEDNACRIWDLRMKKTIKVIPAHSRLISHVKFEPQEGYFLVTASYDCTAKVWSARDFKPIKTLSGHEAKVASLDVSADGQFIATVAMDRTIKLWSNTSNGKEREASMDIG</sequence>
<dbReference type="Pfam" id="PF00400">
    <property type="entry name" value="WD40"/>
    <property type="match status" value="7"/>
</dbReference>
<dbReference type="PANTHER" id="PTHR19846">
    <property type="entry name" value="WD40 REPEAT PROTEIN"/>
    <property type="match status" value="1"/>
</dbReference>
<feature type="repeat" description="WD" evidence="3">
    <location>
        <begin position="329"/>
        <end position="370"/>
    </location>
</feature>
<dbReference type="eggNOG" id="KOG0272">
    <property type="taxonomic scope" value="Eukaryota"/>
</dbReference>
<dbReference type="PROSITE" id="PS50082">
    <property type="entry name" value="WD_REPEATS_2"/>
    <property type="match status" value="6"/>
</dbReference>
<dbReference type="PROSITE" id="PS50294">
    <property type="entry name" value="WD_REPEATS_REGION"/>
    <property type="match status" value="6"/>
</dbReference>
<dbReference type="PRINTS" id="PR00320">
    <property type="entry name" value="GPROTEINBRPT"/>
</dbReference>
<keyword evidence="7" id="KW-1185">Reference proteome</keyword>
<dbReference type="SMART" id="SM00500">
    <property type="entry name" value="SFM"/>
    <property type="match status" value="1"/>
</dbReference>
<organism evidence="6 7">
    <name type="scientific">Amborella trichopoda</name>
    <dbReference type="NCBI Taxonomy" id="13333"/>
    <lineage>
        <taxon>Eukaryota</taxon>
        <taxon>Viridiplantae</taxon>
        <taxon>Streptophyta</taxon>
        <taxon>Embryophyta</taxon>
        <taxon>Tracheophyta</taxon>
        <taxon>Spermatophyta</taxon>
        <taxon>Magnoliopsida</taxon>
        <taxon>Amborellales</taxon>
        <taxon>Amborellaceae</taxon>
        <taxon>Amborella</taxon>
    </lineage>
</organism>
<dbReference type="HOGENOM" id="CLU_000288_57_20_1"/>
<dbReference type="PROSITE" id="PS00678">
    <property type="entry name" value="WD_REPEATS_1"/>
    <property type="match status" value="3"/>
</dbReference>
<evidence type="ECO:0000256" key="2">
    <source>
        <dbReference type="ARBA" id="ARBA00022737"/>
    </source>
</evidence>
<keyword evidence="1 3" id="KW-0853">WD repeat</keyword>
<evidence type="ECO:0000256" key="1">
    <source>
        <dbReference type="ARBA" id="ARBA00022574"/>
    </source>
</evidence>
<feature type="compositionally biased region" description="Basic and acidic residues" evidence="4">
    <location>
        <begin position="43"/>
        <end position="53"/>
    </location>
</feature>
<feature type="compositionally biased region" description="Low complexity" evidence="4">
    <location>
        <begin position="14"/>
        <end position="24"/>
    </location>
</feature>
<proteinExistence type="predicted"/>
<dbReference type="Pfam" id="PF08799">
    <property type="entry name" value="PRP4"/>
    <property type="match status" value="1"/>
</dbReference>
<dbReference type="Gramene" id="ERN01423">
    <property type="protein sequence ID" value="ERN01423"/>
    <property type="gene ID" value="AMTR_s00002p00265600"/>
</dbReference>
<protein>
    <recommendedName>
        <fullName evidence="5">Pre-mRNA processing factor 4 (PRP4)-like domain-containing protein</fullName>
    </recommendedName>
</protein>
<dbReference type="KEGG" id="atr:18429505"/>
<dbReference type="GO" id="GO:0046540">
    <property type="term" value="C:U4/U6 x U5 tri-snRNP complex"/>
    <property type="evidence" value="ECO:0000318"/>
    <property type="project" value="GO_Central"/>
</dbReference>
<dbReference type="AlphaFoldDB" id="W1P0F9"/>
<reference evidence="7" key="1">
    <citation type="journal article" date="2013" name="Science">
        <title>The Amborella genome and the evolution of flowering plants.</title>
        <authorList>
            <consortium name="Amborella Genome Project"/>
        </authorList>
    </citation>
    <scope>NUCLEOTIDE SEQUENCE [LARGE SCALE GENOMIC DNA]</scope>
</reference>
<evidence type="ECO:0000256" key="4">
    <source>
        <dbReference type="SAM" id="MobiDB-lite"/>
    </source>
</evidence>
<dbReference type="InterPro" id="IPR036285">
    <property type="entry name" value="PRP4-like_sf"/>
</dbReference>
<feature type="region of interest" description="Disordered" evidence="4">
    <location>
        <begin position="1"/>
        <end position="53"/>
    </location>
</feature>
<dbReference type="OMA" id="LNEPICY"/>
<dbReference type="EMBL" id="KI394767">
    <property type="protein sequence ID" value="ERN01423.1"/>
    <property type="molecule type" value="Genomic_DNA"/>
</dbReference>
<dbReference type="PANTHER" id="PTHR19846:SF0">
    <property type="entry name" value="PRE-MRNA PROCESSING FACTOR 4"/>
    <property type="match status" value="1"/>
</dbReference>
<dbReference type="InterPro" id="IPR001680">
    <property type="entry name" value="WD40_rpt"/>
</dbReference>
<dbReference type="SUPFAM" id="SSF50978">
    <property type="entry name" value="WD40 repeat-like"/>
    <property type="match status" value="1"/>
</dbReference>